<reference evidence="3 4" key="1">
    <citation type="submission" date="2018-04" db="EMBL/GenBank/DDBJ databases">
        <title>The genome of golden apple snail Pomacea canaliculata provides insight into stress tolerance and invasive adaptation.</title>
        <authorList>
            <person name="Liu C."/>
            <person name="Liu B."/>
            <person name="Ren Y."/>
            <person name="Zhang Y."/>
            <person name="Wang H."/>
            <person name="Li S."/>
            <person name="Jiang F."/>
            <person name="Yin L."/>
            <person name="Zhang G."/>
            <person name="Qian W."/>
            <person name="Fan W."/>
        </authorList>
    </citation>
    <scope>NUCLEOTIDE SEQUENCE [LARGE SCALE GENOMIC DNA]</scope>
    <source>
        <strain evidence="3">SZHN2017</strain>
        <tissue evidence="3">Muscle</tissue>
    </source>
</reference>
<evidence type="ECO:0000313" key="4">
    <source>
        <dbReference type="Proteomes" id="UP000245119"/>
    </source>
</evidence>
<gene>
    <name evidence="3" type="ORF">C0Q70_02121</name>
</gene>
<feature type="transmembrane region" description="Helical" evidence="2">
    <location>
        <begin position="143"/>
        <end position="163"/>
    </location>
</feature>
<dbReference type="EMBL" id="PZQS01000001">
    <property type="protein sequence ID" value="PVD39487.1"/>
    <property type="molecule type" value="Genomic_DNA"/>
</dbReference>
<evidence type="ECO:0000256" key="1">
    <source>
        <dbReference type="SAM" id="MobiDB-lite"/>
    </source>
</evidence>
<organism evidence="3 4">
    <name type="scientific">Pomacea canaliculata</name>
    <name type="common">Golden apple snail</name>
    <dbReference type="NCBI Taxonomy" id="400727"/>
    <lineage>
        <taxon>Eukaryota</taxon>
        <taxon>Metazoa</taxon>
        <taxon>Spiralia</taxon>
        <taxon>Lophotrochozoa</taxon>
        <taxon>Mollusca</taxon>
        <taxon>Gastropoda</taxon>
        <taxon>Caenogastropoda</taxon>
        <taxon>Architaenioglossa</taxon>
        <taxon>Ampullarioidea</taxon>
        <taxon>Ampullariidae</taxon>
        <taxon>Pomacea</taxon>
    </lineage>
</organism>
<dbReference type="Proteomes" id="UP000245119">
    <property type="component" value="Linkage Group LG1"/>
</dbReference>
<feature type="transmembrane region" description="Helical" evidence="2">
    <location>
        <begin position="104"/>
        <end position="123"/>
    </location>
</feature>
<protein>
    <submittedName>
        <fullName evidence="3">Uncharacterized protein</fullName>
    </submittedName>
</protein>
<feature type="compositionally biased region" description="Low complexity" evidence="1">
    <location>
        <begin position="247"/>
        <end position="258"/>
    </location>
</feature>
<sequence>MTQSHRSTTPLTSRASIEGKPDLSKMAGHVTAQHPEVSSGRRQQVQVNRRLVRFKFRHCIFKLGVIGVLVAVFFIVFGLCGPGWASHYYLWTDELYQSNKASVAAVRVLYCVTITGIILSLALEAYQDFCKVPPPAENKAVEIVSFIAGLSGIVGTVIFSLLFPGNENLGWAFGLSATSSTLTTVSSLLIAGSRVFHKDSLTSAIADSTVAGTSAADDGHLAPPGIPLQNFQATAYPERYLSEFPHSSSATSSRSADAVETSSDVHAQYVQPADGAPPFYVMGGHVVPPSAPPFTGDSGRDPLGSFTPVVPSAPPLEDNMNAFFPHAQIFAVTSVHSSEVAGNDEGDTKIL</sequence>
<keyword evidence="2" id="KW-1133">Transmembrane helix</keyword>
<feature type="transmembrane region" description="Helical" evidence="2">
    <location>
        <begin position="169"/>
        <end position="191"/>
    </location>
</feature>
<evidence type="ECO:0000256" key="2">
    <source>
        <dbReference type="SAM" id="Phobius"/>
    </source>
</evidence>
<dbReference type="AlphaFoldDB" id="A0A2T7Q1G3"/>
<feature type="region of interest" description="Disordered" evidence="1">
    <location>
        <begin position="245"/>
        <end position="264"/>
    </location>
</feature>
<evidence type="ECO:0000313" key="3">
    <source>
        <dbReference type="EMBL" id="PVD39487.1"/>
    </source>
</evidence>
<accession>A0A2T7Q1G3</accession>
<feature type="transmembrane region" description="Helical" evidence="2">
    <location>
        <begin position="59"/>
        <end position="84"/>
    </location>
</feature>
<comment type="caution">
    <text evidence="3">The sequence shown here is derived from an EMBL/GenBank/DDBJ whole genome shotgun (WGS) entry which is preliminary data.</text>
</comment>
<keyword evidence="2" id="KW-0472">Membrane</keyword>
<name>A0A2T7Q1G3_POMCA</name>
<proteinExistence type="predicted"/>
<keyword evidence="2" id="KW-0812">Transmembrane</keyword>
<keyword evidence="4" id="KW-1185">Reference proteome</keyword>